<evidence type="ECO:0000313" key="2">
    <source>
        <dbReference type="EMBL" id="GAA4826268.1"/>
    </source>
</evidence>
<name>A0ABP9D550_9BACT</name>
<dbReference type="GO" id="GO:0016787">
    <property type="term" value="F:hydrolase activity"/>
    <property type="evidence" value="ECO:0007669"/>
    <property type="project" value="UniProtKB-KW"/>
</dbReference>
<dbReference type="Pfam" id="PF04307">
    <property type="entry name" value="YdjM"/>
    <property type="match status" value="1"/>
</dbReference>
<proteinExistence type="predicted"/>
<evidence type="ECO:0000313" key="3">
    <source>
        <dbReference type="Proteomes" id="UP001500298"/>
    </source>
</evidence>
<dbReference type="PANTHER" id="PTHR40031">
    <property type="entry name" value="HYPOTHETICAL MEMBRANE SPANNING PROTEIN"/>
    <property type="match status" value="1"/>
</dbReference>
<feature type="transmembrane region" description="Helical" evidence="1">
    <location>
        <begin position="90"/>
        <end position="111"/>
    </location>
</feature>
<accession>A0ABP9D550</accession>
<feature type="transmembrane region" description="Helical" evidence="1">
    <location>
        <begin position="59"/>
        <end position="78"/>
    </location>
</feature>
<keyword evidence="1" id="KW-0812">Transmembrane</keyword>
<reference evidence="3" key="1">
    <citation type="journal article" date="2019" name="Int. J. Syst. Evol. Microbiol.">
        <title>The Global Catalogue of Microorganisms (GCM) 10K type strain sequencing project: providing services to taxonomists for standard genome sequencing and annotation.</title>
        <authorList>
            <consortium name="The Broad Institute Genomics Platform"/>
            <consortium name="The Broad Institute Genome Sequencing Center for Infectious Disease"/>
            <person name="Wu L."/>
            <person name="Ma J."/>
        </authorList>
    </citation>
    <scope>NUCLEOTIDE SEQUENCE [LARGE SCALE GENOMIC DNA]</scope>
    <source>
        <strain evidence="3">JCM 18326</strain>
    </source>
</reference>
<dbReference type="InterPro" id="IPR007404">
    <property type="entry name" value="YdjM-like"/>
</dbReference>
<dbReference type="PANTHER" id="PTHR40031:SF1">
    <property type="entry name" value="MEMBRANE-BOUND METAL-DEPENDENT HYDROLASE"/>
    <property type="match status" value="1"/>
</dbReference>
<keyword evidence="3" id="KW-1185">Reference proteome</keyword>
<evidence type="ECO:0000256" key="1">
    <source>
        <dbReference type="SAM" id="Phobius"/>
    </source>
</evidence>
<dbReference type="EMBL" id="BAABJX010000017">
    <property type="protein sequence ID" value="GAA4826268.1"/>
    <property type="molecule type" value="Genomic_DNA"/>
</dbReference>
<keyword evidence="1" id="KW-0472">Membrane</keyword>
<organism evidence="2 3">
    <name type="scientific">Algivirga pacifica</name>
    <dbReference type="NCBI Taxonomy" id="1162670"/>
    <lineage>
        <taxon>Bacteria</taxon>
        <taxon>Pseudomonadati</taxon>
        <taxon>Bacteroidota</taxon>
        <taxon>Cytophagia</taxon>
        <taxon>Cytophagales</taxon>
        <taxon>Flammeovirgaceae</taxon>
        <taxon>Algivirga</taxon>
    </lineage>
</organism>
<dbReference type="Proteomes" id="UP001500298">
    <property type="component" value="Unassembled WGS sequence"/>
</dbReference>
<sequence length="340" mass="39739">MDSVTQIVLGASVGEAVLGRKIGNKAPLWGAVAGTIPDLDVLSQPFMDVVEELMFHRSITHSLLFCVLASFVFARLVYPWYRSNTRYKDWYWLFFWGFLTHSLLDTCTTWGTQLLYPFTRYGYSTYSVFVIDPFYTIPFAVFLILAILRRKGSAKRRNYNLAGLGISTLYLIFGLLAQMHVEQVMEEEMNKQGIKFDRYIVKATPMNTLLWSVIADTDEGFYTGFYSLLDAAERSVIFDFFPKNYELMEDFPRTEKLKNLLYVTKGYYTVESPMENRLKINDVRFGQFNGWRAGEHGQFVFIYEVIKDPHTNTLSFEQRPFSFRPDENYLLDYWYRIIGN</sequence>
<dbReference type="InterPro" id="IPR053170">
    <property type="entry name" value="Transcription_regulator"/>
</dbReference>
<protein>
    <submittedName>
        <fullName evidence="2">Metal-dependent hydrolase</fullName>
    </submittedName>
</protein>
<gene>
    <name evidence="2" type="ORF">GCM10023331_08570</name>
</gene>
<dbReference type="RefSeq" id="WP_345369488.1">
    <property type="nucleotide sequence ID" value="NZ_BAABJX010000017.1"/>
</dbReference>
<comment type="caution">
    <text evidence="2">The sequence shown here is derived from an EMBL/GenBank/DDBJ whole genome shotgun (WGS) entry which is preliminary data.</text>
</comment>
<keyword evidence="2" id="KW-0378">Hydrolase</keyword>
<keyword evidence="1" id="KW-1133">Transmembrane helix</keyword>
<feature type="transmembrane region" description="Helical" evidence="1">
    <location>
        <begin position="160"/>
        <end position="181"/>
    </location>
</feature>
<feature type="transmembrane region" description="Helical" evidence="1">
    <location>
        <begin position="123"/>
        <end position="148"/>
    </location>
</feature>